<protein>
    <submittedName>
        <fullName evidence="2">Uncharacterized protein</fullName>
    </submittedName>
</protein>
<sequence>MLEATATALSLCKESPSVHSHLHSVPAATHPVQDSAPMISTSPSPPAASSTSRPGCGLAILAFSSSSFAGWPSGLLSTLVVGRRGAEPLPKSGTPGYTRPNPPKRTLPLISRSVVATATTALFKAWPLLLHGKFAWWSHGLHTVVSGRRDKSRFHSGSTPSKSPPPISISSRIVSSRSRSGPVVSSRPFTKPS</sequence>
<feature type="compositionally biased region" description="Low complexity" evidence="1">
    <location>
        <begin position="168"/>
        <end position="193"/>
    </location>
</feature>
<feature type="compositionally biased region" description="Low complexity" evidence="1">
    <location>
        <begin position="35"/>
        <end position="51"/>
    </location>
</feature>
<gene>
    <name evidence="2" type="ORF">LY79DRAFT_111003</name>
</gene>
<evidence type="ECO:0000313" key="2">
    <source>
        <dbReference type="EMBL" id="KAK1595325.1"/>
    </source>
</evidence>
<reference evidence="2" key="1">
    <citation type="submission" date="2021-06" db="EMBL/GenBank/DDBJ databases">
        <title>Comparative genomics, transcriptomics and evolutionary studies reveal genomic signatures of adaptation to plant cell wall in hemibiotrophic fungi.</title>
        <authorList>
            <consortium name="DOE Joint Genome Institute"/>
            <person name="Baroncelli R."/>
            <person name="Diaz J.F."/>
            <person name="Benocci T."/>
            <person name="Peng M."/>
            <person name="Battaglia E."/>
            <person name="Haridas S."/>
            <person name="Andreopoulos W."/>
            <person name="Labutti K."/>
            <person name="Pangilinan J."/>
            <person name="Floch G.L."/>
            <person name="Makela M.R."/>
            <person name="Henrissat B."/>
            <person name="Grigoriev I.V."/>
            <person name="Crouch J.A."/>
            <person name="De Vries R.P."/>
            <person name="Sukno S.A."/>
            <person name="Thon M.R."/>
        </authorList>
    </citation>
    <scope>NUCLEOTIDE SEQUENCE</scope>
    <source>
        <strain evidence="2">CBS 125086</strain>
    </source>
</reference>
<evidence type="ECO:0000256" key="1">
    <source>
        <dbReference type="SAM" id="MobiDB-lite"/>
    </source>
</evidence>
<comment type="caution">
    <text evidence="2">The sequence shown here is derived from an EMBL/GenBank/DDBJ whole genome shotgun (WGS) entry which is preliminary data.</text>
</comment>
<dbReference type="AlphaFoldDB" id="A0AAD8V8D0"/>
<proteinExistence type="predicted"/>
<dbReference type="Proteomes" id="UP001230504">
    <property type="component" value="Unassembled WGS sequence"/>
</dbReference>
<feature type="region of interest" description="Disordered" evidence="1">
    <location>
        <begin position="32"/>
        <end position="51"/>
    </location>
</feature>
<dbReference type="RefSeq" id="XP_060416372.1">
    <property type="nucleotide sequence ID" value="XM_060550692.1"/>
</dbReference>
<name>A0AAD8V8D0_9PEZI</name>
<accession>A0AAD8V8D0</accession>
<feature type="region of interest" description="Disordered" evidence="1">
    <location>
        <begin position="149"/>
        <end position="193"/>
    </location>
</feature>
<dbReference type="EMBL" id="JAHLJV010000016">
    <property type="protein sequence ID" value="KAK1595325.1"/>
    <property type="molecule type" value="Genomic_DNA"/>
</dbReference>
<dbReference type="GeneID" id="85434932"/>
<keyword evidence="3" id="KW-1185">Reference proteome</keyword>
<organism evidence="2 3">
    <name type="scientific">Colletotrichum navitas</name>
    <dbReference type="NCBI Taxonomy" id="681940"/>
    <lineage>
        <taxon>Eukaryota</taxon>
        <taxon>Fungi</taxon>
        <taxon>Dikarya</taxon>
        <taxon>Ascomycota</taxon>
        <taxon>Pezizomycotina</taxon>
        <taxon>Sordariomycetes</taxon>
        <taxon>Hypocreomycetidae</taxon>
        <taxon>Glomerellales</taxon>
        <taxon>Glomerellaceae</taxon>
        <taxon>Colletotrichum</taxon>
        <taxon>Colletotrichum graminicola species complex</taxon>
    </lineage>
</organism>
<evidence type="ECO:0000313" key="3">
    <source>
        <dbReference type="Proteomes" id="UP001230504"/>
    </source>
</evidence>